<dbReference type="EMBL" id="CP118246">
    <property type="protein sequence ID" value="WDR02921.1"/>
    <property type="molecule type" value="Genomic_DNA"/>
</dbReference>
<dbReference type="InterPro" id="IPR006626">
    <property type="entry name" value="PbH1"/>
</dbReference>
<proteinExistence type="predicted"/>
<name>A0ABY7YNN9_9HYPH</name>
<sequence>MAGWPDSTNTGVPDGVTLLPSGSIIVTKPGTVISGLDIKGTVYIDADNVTIENCKITSSSYSVVQIKTGSNGVVVQDCEINGVGSNNDGSHGINGVGTFLRNDIYNVENGINVGAGSGTVIEGNYIHDLKATGSPHYDGIQIDGGQSDILIQNNTVINDHGQTAAVMIDNYFGSVSNVVVTNNLLVGGGYTIYSDGQFGGGKLSGIEITNNHIGGGYYGDLNANSRLAGLYRQHSERRRHR</sequence>
<dbReference type="Gene3D" id="2.160.20.10">
    <property type="entry name" value="Single-stranded right-handed beta-helix, Pectin lyase-like"/>
    <property type="match status" value="1"/>
</dbReference>
<dbReference type="SMART" id="SM00710">
    <property type="entry name" value="PbH1"/>
    <property type="match status" value="5"/>
</dbReference>
<evidence type="ECO:0000259" key="1">
    <source>
        <dbReference type="Pfam" id="PF13229"/>
    </source>
</evidence>
<gene>
    <name evidence="2" type="ORF">PSQ19_01455</name>
</gene>
<dbReference type="Proteomes" id="UP001220530">
    <property type="component" value="Chromosome"/>
</dbReference>
<keyword evidence="3" id="KW-1185">Reference proteome</keyword>
<reference evidence="2 3" key="1">
    <citation type="submission" date="2023-02" db="EMBL/GenBank/DDBJ databases">
        <title>Devosia algicola sp. nov., isolated from the phycosphere of marine algae.</title>
        <authorList>
            <person name="Kim J.M."/>
            <person name="Lee J.K."/>
            <person name="Choi B.J."/>
            <person name="Bayburt H."/>
            <person name="Jeon C.O."/>
        </authorList>
    </citation>
    <scope>NUCLEOTIDE SEQUENCE [LARGE SCALE GENOMIC DNA]</scope>
    <source>
        <strain evidence="2 3">G20-9</strain>
    </source>
</reference>
<accession>A0ABY7YNN9</accession>
<feature type="domain" description="Right handed beta helix" evidence="1">
    <location>
        <begin position="42"/>
        <end position="211"/>
    </location>
</feature>
<organism evidence="2 3">
    <name type="scientific">Devosia algicola</name>
    <dbReference type="NCBI Taxonomy" id="3026418"/>
    <lineage>
        <taxon>Bacteria</taxon>
        <taxon>Pseudomonadati</taxon>
        <taxon>Pseudomonadota</taxon>
        <taxon>Alphaproteobacteria</taxon>
        <taxon>Hyphomicrobiales</taxon>
        <taxon>Devosiaceae</taxon>
        <taxon>Devosia</taxon>
    </lineage>
</organism>
<dbReference type="Pfam" id="PF13229">
    <property type="entry name" value="Beta_helix"/>
    <property type="match status" value="1"/>
</dbReference>
<dbReference type="InterPro" id="IPR011050">
    <property type="entry name" value="Pectin_lyase_fold/virulence"/>
</dbReference>
<evidence type="ECO:0000313" key="3">
    <source>
        <dbReference type="Proteomes" id="UP001220530"/>
    </source>
</evidence>
<protein>
    <submittedName>
        <fullName evidence="2">Right-handed parallel beta-helix repeat-containing protein</fullName>
    </submittedName>
</protein>
<dbReference type="RefSeq" id="WP_282219323.1">
    <property type="nucleotide sequence ID" value="NZ_CP118246.1"/>
</dbReference>
<dbReference type="SUPFAM" id="SSF51126">
    <property type="entry name" value="Pectin lyase-like"/>
    <property type="match status" value="1"/>
</dbReference>
<dbReference type="InterPro" id="IPR039448">
    <property type="entry name" value="Beta_helix"/>
</dbReference>
<evidence type="ECO:0000313" key="2">
    <source>
        <dbReference type="EMBL" id="WDR02921.1"/>
    </source>
</evidence>
<dbReference type="InterPro" id="IPR012334">
    <property type="entry name" value="Pectin_lyas_fold"/>
</dbReference>